<evidence type="ECO:0000313" key="1">
    <source>
        <dbReference type="EMBL" id="KAL3961065.1"/>
    </source>
</evidence>
<evidence type="ECO:0000313" key="2">
    <source>
        <dbReference type="Proteomes" id="UP001638806"/>
    </source>
</evidence>
<dbReference type="Proteomes" id="UP001638806">
    <property type="component" value="Unassembled WGS sequence"/>
</dbReference>
<keyword evidence="2" id="KW-1185">Reference proteome</keyword>
<sequence>MLGSLKVVAGLVAYVALLPSLGKVDATPLLEQRAPPVFNLGMQSNVTLVTRPGSRSSQTIGGIQYFGDDPSEPQYLIVSEDLDSTWLASRILDRIGFVYELAPGPHTVATNDDGFYYVVGGIVWSQIRRFAFTDGTESSSQSLSWTVNTDYDRRWEQFGPRVPQPLLWGDQGHEEQLSRLHMAGFDSRAVYRLYMQELTSSRNTDASDDQRVVLRELLDWDPDLEPDPLMAIDWTTVKIPERLQKKLLGGLPTGDECGQVVREVFRDDSSEASSTTCEALVEKAHDFNRKPAERVGIVYAHEPVAGPSTSQGNPAYVNTGRVQSRPEMQAASGSCRDNVAEAFDQNGESILPHLLDVEEAQHRRCTEVAAEVARIERQIGHDGTISERQVEDFLLQAANNSVSAEAVMESIDGGLESFRSSFPELFDLMRTNFPALFQALRDAHIDGIEMRSCGANTQSPSKRQEPGTKSKVHTHRAQLRERSCRRLEALRLYRKGLTGWEGPCLAINKLQVTLSMGIGARSGLYGTKDTIFVGVGESPALEQVLDDPWGFSKATKKIDLKWAFGSENVALHKIRLVRLYAQENPSWAWYARLEWMFKGESPQAADWNQHHISTRGH</sequence>
<organism evidence="1 2">
    <name type="scientific">Purpureocillium lilacinum</name>
    <name type="common">Paecilomyces lilacinus</name>
    <dbReference type="NCBI Taxonomy" id="33203"/>
    <lineage>
        <taxon>Eukaryota</taxon>
        <taxon>Fungi</taxon>
        <taxon>Dikarya</taxon>
        <taxon>Ascomycota</taxon>
        <taxon>Pezizomycotina</taxon>
        <taxon>Sordariomycetes</taxon>
        <taxon>Hypocreomycetidae</taxon>
        <taxon>Hypocreales</taxon>
        <taxon>Ophiocordycipitaceae</taxon>
        <taxon>Purpureocillium</taxon>
    </lineage>
</organism>
<proteinExistence type="predicted"/>
<accession>A0ACC4DXE3</accession>
<comment type="caution">
    <text evidence="1">The sequence shown here is derived from an EMBL/GenBank/DDBJ whole genome shotgun (WGS) entry which is preliminary data.</text>
</comment>
<gene>
    <name evidence="1" type="ORF">ACCO45_006182</name>
</gene>
<protein>
    <submittedName>
        <fullName evidence="1">Uncharacterized protein</fullName>
    </submittedName>
</protein>
<reference evidence="1" key="1">
    <citation type="submission" date="2024-12" db="EMBL/GenBank/DDBJ databases">
        <title>Comparative genomics and development of molecular markers within Purpureocillium lilacinum and among Purpureocillium species.</title>
        <authorList>
            <person name="Yeh Z.-Y."/>
            <person name="Ni N.-T."/>
            <person name="Lo P.-H."/>
            <person name="Mushyakhwo K."/>
            <person name="Lin C.-F."/>
            <person name="Nai Y.-S."/>
        </authorList>
    </citation>
    <scope>NUCLEOTIDE SEQUENCE</scope>
    <source>
        <strain evidence="1">NCHU-NPUST-175</strain>
    </source>
</reference>
<dbReference type="EMBL" id="JBGNUJ010000004">
    <property type="protein sequence ID" value="KAL3961065.1"/>
    <property type="molecule type" value="Genomic_DNA"/>
</dbReference>
<name>A0ACC4DXE3_PURLI</name>